<sequence length="386" mass="41779">MTSTGPTVPRRNPKSSNRATLMELFFDVFYVAMFAQLSMQLAQHPTWSGLGQRLILLLAAWWTWSVTAVTTEFYDPGLRVIQGVIASTMFGVSLMAVAVPGAYDGRGLLFASAYVGLHLVRGILLIVALRPRRGHAREQRFLLWFVVSGALWIAGGLAGPSWRTGLWASALAVDFAASALRYPTPGRGRVPLDQYAQLSVHFGERYQQIAILALGELTLMATLQFGSSVYTPARTVAFLAAIVTALLFWQIYVLQSNKLVDRSAHKHPRHAVRLAPYVYAVLVTGIIATSAGVDLVLHDPLGSTTASWVVLIVGGPVLFVVGRMGSEYVLLGQLPPSRLAWLALLVGSTPLLVMLAPILVVALVGCVLVGITITDSRRIRREAPAG</sequence>
<dbReference type="PANTHER" id="PTHR36840">
    <property type="entry name" value="BLL5714 PROTEIN"/>
    <property type="match status" value="1"/>
</dbReference>
<feature type="transmembrane region" description="Helical" evidence="1">
    <location>
        <begin position="305"/>
        <end position="321"/>
    </location>
</feature>
<feature type="transmembrane region" description="Helical" evidence="1">
    <location>
        <begin position="81"/>
        <end position="103"/>
    </location>
</feature>
<keyword evidence="1" id="KW-0812">Transmembrane</keyword>
<gene>
    <name evidence="2" type="ORF">FHU34_11446</name>
</gene>
<keyword evidence="1" id="KW-0472">Membrane</keyword>
<dbReference type="EMBL" id="VIWZ01000001">
    <property type="protein sequence ID" value="TWG15139.1"/>
    <property type="molecule type" value="Genomic_DNA"/>
</dbReference>
<accession>A0A561VU41</accession>
<organism evidence="2 3">
    <name type="scientific">Micromonospora taraxaci</name>
    <dbReference type="NCBI Taxonomy" id="1316803"/>
    <lineage>
        <taxon>Bacteria</taxon>
        <taxon>Bacillati</taxon>
        <taxon>Actinomycetota</taxon>
        <taxon>Actinomycetes</taxon>
        <taxon>Micromonosporales</taxon>
        <taxon>Micromonosporaceae</taxon>
        <taxon>Micromonospora</taxon>
    </lineage>
</organism>
<keyword evidence="1" id="KW-1133">Transmembrane helix</keyword>
<proteinExistence type="predicted"/>
<feature type="transmembrane region" description="Helical" evidence="1">
    <location>
        <begin position="236"/>
        <end position="254"/>
    </location>
</feature>
<protein>
    <submittedName>
        <fullName evidence="2">Low temperature requirement protein LtrA</fullName>
    </submittedName>
</protein>
<dbReference type="Proteomes" id="UP000317685">
    <property type="component" value="Unassembled WGS sequence"/>
</dbReference>
<dbReference type="Pfam" id="PF06772">
    <property type="entry name" value="LtrA"/>
    <property type="match status" value="1"/>
</dbReference>
<feature type="transmembrane region" description="Helical" evidence="1">
    <location>
        <begin position="352"/>
        <end position="373"/>
    </location>
</feature>
<comment type="caution">
    <text evidence="2">The sequence shown here is derived from an EMBL/GenBank/DDBJ whole genome shotgun (WGS) entry which is preliminary data.</text>
</comment>
<keyword evidence="3" id="KW-1185">Reference proteome</keyword>
<feature type="transmembrane region" description="Helical" evidence="1">
    <location>
        <begin position="21"/>
        <end position="42"/>
    </location>
</feature>
<evidence type="ECO:0000313" key="3">
    <source>
        <dbReference type="Proteomes" id="UP000317685"/>
    </source>
</evidence>
<feature type="transmembrane region" description="Helical" evidence="1">
    <location>
        <begin position="274"/>
        <end position="293"/>
    </location>
</feature>
<dbReference type="RefSeq" id="WP_145778465.1">
    <property type="nucleotide sequence ID" value="NZ_JBEZJF010000022.1"/>
</dbReference>
<dbReference type="AlphaFoldDB" id="A0A561VU41"/>
<feature type="transmembrane region" description="Helical" evidence="1">
    <location>
        <begin position="109"/>
        <end position="129"/>
    </location>
</feature>
<name>A0A561VU41_9ACTN</name>
<reference evidence="2 3" key="1">
    <citation type="submission" date="2019-06" db="EMBL/GenBank/DDBJ databases">
        <title>Sequencing the genomes of 1000 actinobacteria strains.</title>
        <authorList>
            <person name="Klenk H.-P."/>
        </authorList>
    </citation>
    <scope>NUCLEOTIDE SEQUENCE [LARGE SCALE GENOMIC DNA]</scope>
    <source>
        <strain evidence="2 3">DSM 45885</strain>
    </source>
</reference>
<dbReference type="OrthoDB" id="7698234at2"/>
<feature type="transmembrane region" description="Helical" evidence="1">
    <location>
        <begin position="141"/>
        <end position="159"/>
    </location>
</feature>
<dbReference type="InterPro" id="IPR010640">
    <property type="entry name" value="Low_temperature_requirement_A"/>
</dbReference>
<feature type="transmembrane region" description="Helical" evidence="1">
    <location>
        <begin position="209"/>
        <end position="230"/>
    </location>
</feature>
<evidence type="ECO:0000256" key="1">
    <source>
        <dbReference type="SAM" id="Phobius"/>
    </source>
</evidence>
<feature type="transmembrane region" description="Helical" evidence="1">
    <location>
        <begin position="54"/>
        <end position="74"/>
    </location>
</feature>
<dbReference type="PANTHER" id="PTHR36840:SF1">
    <property type="entry name" value="BLL5714 PROTEIN"/>
    <property type="match status" value="1"/>
</dbReference>
<evidence type="ECO:0000313" key="2">
    <source>
        <dbReference type="EMBL" id="TWG15139.1"/>
    </source>
</evidence>